<proteinExistence type="predicted"/>
<feature type="transmembrane region" description="Helical" evidence="1">
    <location>
        <begin position="126"/>
        <end position="149"/>
    </location>
</feature>
<gene>
    <name evidence="3" type="ORF">HINF_LOCUS28668</name>
    <name evidence="2" type="ORF">HINF_LOCUS60675</name>
</gene>
<keyword evidence="1" id="KW-1133">Transmembrane helix</keyword>
<evidence type="ECO:0000256" key="1">
    <source>
        <dbReference type="SAM" id="Phobius"/>
    </source>
</evidence>
<reference evidence="2" key="1">
    <citation type="submission" date="2023-06" db="EMBL/GenBank/DDBJ databases">
        <authorList>
            <person name="Kurt Z."/>
        </authorList>
    </citation>
    <scope>NUCLEOTIDE SEQUENCE</scope>
</reference>
<dbReference type="EMBL" id="CAXDID020000091">
    <property type="protein sequence ID" value="CAL6022481.1"/>
    <property type="molecule type" value="Genomic_DNA"/>
</dbReference>
<organism evidence="2">
    <name type="scientific">Hexamita inflata</name>
    <dbReference type="NCBI Taxonomy" id="28002"/>
    <lineage>
        <taxon>Eukaryota</taxon>
        <taxon>Metamonada</taxon>
        <taxon>Diplomonadida</taxon>
        <taxon>Hexamitidae</taxon>
        <taxon>Hexamitinae</taxon>
        <taxon>Hexamita</taxon>
    </lineage>
</organism>
<protein>
    <submittedName>
        <fullName evidence="3">Hypothetical_protein</fullName>
    </submittedName>
</protein>
<keyword evidence="4" id="KW-1185">Reference proteome</keyword>
<evidence type="ECO:0000313" key="3">
    <source>
        <dbReference type="EMBL" id="CAL6022481.1"/>
    </source>
</evidence>
<comment type="caution">
    <text evidence="2">The sequence shown here is derived from an EMBL/GenBank/DDBJ whole genome shotgun (WGS) entry which is preliminary data.</text>
</comment>
<dbReference type="Proteomes" id="UP001642409">
    <property type="component" value="Unassembled WGS sequence"/>
</dbReference>
<keyword evidence="1" id="KW-0812">Transmembrane</keyword>
<evidence type="ECO:0000313" key="4">
    <source>
        <dbReference type="Proteomes" id="UP001642409"/>
    </source>
</evidence>
<sequence length="210" mass="24903">MKLLFMRRSYIELSFSRTSREITRLKLKLKQVRFIILAIQSIFVIQFWLTSSLYNFINSERHLILDKSHQDSRSSCNYLSFYNGQILFSLFLLKSNSINSYNITTAETSSKLFWDRSRFVRLISEAIASMFDIWFILNVSSVNCVIFYIPQRFRMLQLVAINFFNIFVGQRQKEILAHYAIYRESTPINQEKYILVSSQSFTIVNSPFQT</sequence>
<dbReference type="AlphaFoldDB" id="A0AA86UV65"/>
<feature type="transmembrane region" description="Helical" evidence="1">
    <location>
        <begin position="34"/>
        <end position="57"/>
    </location>
</feature>
<dbReference type="EMBL" id="CATOUU010001118">
    <property type="protein sequence ID" value="CAI9973030.1"/>
    <property type="molecule type" value="Genomic_DNA"/>
</dbReference>
<accession>A0AA86UV65</accession>
<evidence type="ECO:0000313" key="2">
    <source>
        <dbReference type="EMBL" id="CAI9973030.1"/>
    </source>
</evidence>
<name>A0AA86UV65_9EUKA</name>
<keyword evidence="1" id="KW-0472">Membrane</keyword>
<reference evidence="3 4" key="2">
    <citation type="submission" date="2024-07" db="EMBL/GenBank/DDBJ databases">
        <authorList>
            <person name="Akdeniz Z."/>
        </authorList>
    </citation>
    <scope>NUCLEOTIDE SEQUENCE [LARGE SCALE GENOMIC DNA]</scope>
</reference>